<keyword evidence="1" id="KW-0596">Phosphopantetheine</keyword>
<evidence type="ECO:0000313" key="5">
    <source>
        <dbReference type="Proteomes" id="UP000298061"/>
    </source>
</evidence>
<feature type="domain" description="Thioester reductase (TE)" evidence="3">
    <location>
        <begin position="62"/>
        <end position="310"/>
    </location>
</feature>
<dbReference type="STRING" id="135208.A0A4Y9ZUG5"/>
<dbReference type="Proteomes" id="UP000298061">
    <property type="component" value="Unassembled WGS sequence"/>
</dbReference>
<dbReference type="InterPro" id="IPR013120">
    <property type="entry name" value="FAR_NAD-bd"/>
</dbReference>
<keyword evidence="5" id="KW-1185">Reference proteome</keyword>
<dbReference type="InterPro" id="IPR010080">
    <property type="entry name" value="Thioester_reductase-like_dom"/>
</dbReference>
<accession>A0A4Y9ZUG5</accession>
<dbReference type="EMBL" id="SFCI01000680">
    <property type="protein sequence ID" value="TFY78442.1"/>
    <property type="molecule type" value="Genomic_DNA"/>
</dbReference>
<dbReference type="InterPro" id="IPR036291">
    <property type="entry name" value="NAD(P)-bd_dom_sf"/>
</dbReference>
<dbReference type="PANTHER" id="PTHR44845:SF1">
    <property type="entry name" value="L-2-AMINOADIPATE REDUCTASE"/>
    <property type="match status" value="1"/>
</dbReference>
<keyword evidence="2" id="KW-0597">Phosphoprotein</keyword>
<dbReference type="AlphaFoldDB" id="A0A4Y9ZUG5"/>
<organism evidence="4 5">
    <name type="scientific">Hericium alpestre</name>
    <dbReference type="NCBI Taxonomy" id="135208"/>
    <lineage>
        <taxon>Eukaryota</taxon>
        <taxon>Fungi</taxon>
        <taxon>Dikarya</taxon>
        <taxon>Basidiomycota</taxon>
        <taxon>Agaricomycotina</taxon>
        <taxon>Agaricomycetes</taxon>
        <taxon>Russulales</taxon>
        <taxon>Hericiaceae</taxon>
        <taxon>Hericium</taxon>
    </lineage>
</organism>
<dbReference type="OrthoDB" id="329835at2759"/>
<evidence type="ECO:0000256" key="1">
    <source>
        <dbReference type="ARBA" id="ARBA00022450"/>
    </source>
</evidence>
<dbReference type="PANTHER" id="PTHR44845">
    <property type="entry name" value="CARRIER DOMAIN-CONTAINING PROTEIN"/>
    <property type="match status" value="1"/>
</dbReference>
<proteinExistence type="predicted"/>
<sequence>MRNGDLGERGETGMVNADASRKKAAAPVVEYGQDYERLLQRLRSSYPAPSADFATRPLTVFLTGATGFLGAFVLRDLLVRKRVQKVICLVRAATPEKALERLREGASDRGVWDESWVQTGRLEVVRGDLDQELFGLDQTAWDRVAAEADIVLHNGALVHWVYPYEKLRSVNVIGTLTAIDLASTGRAKSLVFVSSTSAIDTEHYVRLSDSLSPGGEGGVPESDDLEGARHALATGYGQSKWVSEKLLFEAGRRGLHGHIVRPGYVVGDSQSAVTNTDDFIWRLVKGCIQLGLIPDMNNTVNMVPVDHVARCTALAAVAPLPNAKQSVLHVQARPLPTYNGILTSLGRYGYKIAQCEYLVWRRKLEQHVMEVGDNALFPLLHFVLDDLPTSTKSPSLDDTNMRALTRGESMEMTVTDALMGNYLAWLVQVGFLPSPATPGRLPQLANGSATKAVGRRGA</sequence>
<dbReference type="CDD" id="cd05235">
    <property type="entry name" value="SDR_e1"/>
    <property type="match status" value="1"/>
</dbReference>
<name>A0A4Y9ZUG5_9AGAM</name>
<evidence type="ECO:0000313" key="4">
    <source>
        <dbReference type="EMBL" id="TFY78442.1"/>
    </source>
</evidence>
<dbReference type="Pfam" id="PF07993">
    <property type="entry name" value="NAD_binding_4"/>
    <property type="match status" value="1"/>
</dbReference>
<comment type="caution">
    <text evidence="4">The sequence shown here is derived from an EMBL/GenBank/DDBJ whole genome shotgun (WGS) entry which is preliminary data.</text>
</comment>
<reference evidence="4 5" key="1">
    <citation type="submission" date="2019-02" db="EMBL/GenBank/DDBJ databases">
        <title>Genome sequencing of the rare red list fungi Hericium alpestre (H. flagellum).</title>
        <authorList>
            <person name="Buettner E."/>
            <person name="Kellner H."/>
        </authorList>
    </citation>
    <scope>NUCLEOTIDE SEQUENCE [LARGE SCALE GENOMIC DNA]</scope>
    <source>
        <strain evidence="4 5">DSM 108284</strain>
    </source>
</reference>
<dbReference type="NCBIfam" id="TIGR01746">
    <property type="entry name" value="Thioester-redct"/>
    <property type="match status" value="1"/>
</dbReference>
<dbReference type="SUPFAM" id="SSF51735">
    <property type="entry name" value="NAD(P)-binding Rossmann-fold domains"/>
    <property type="match status" value="1"/>
</dbReference>
<evidence type="ECO:0000256" key="2">
    <source>
        <dbReference type="ARBA" id="ARBA00022553"/>
    </source>
</evidence>
<gene>
    <name evidence="4" type="ORF">EWM64_g5570</name>
</gene>
<dbReference type="Gene3D" id="3.40.50.720">
    <property type="entry name" value="NAD(P)-binding Rossmann-like Domain"/>
    <property type="match status" value="1"/>
</dbReference>
<protein>
    <recommendedName>
        <fullName evidence="3">Thioester reductase (TE) domain-containing protein</fullName>
    </recommendedName>
</protein>
<evidence type="ECO:0000259" key="3">
    <source>
        <dbReference type="Pfam" id="PF07993"/>
    </source>
</evidence>